<protein>
    <submittedName>
        <fullName evidence="7">Serpin peptidase inhibitor, clade E (nexin, plasminogen activator inhibitor type 1), member 2</fullName>
    </submittedName>
</protein>
<dbReference type="PROSITE" id="PS00284">
    <property type="entry name" value="SERPIN"/>
    <property type="match status" value="1"/>
</dbReference>
<dbReference type="GO" id="GO:0010757">
    <property type="term" value="P:negative regulation of plasminogen activation"/>
    <property type="evidence" value="ECO:0007669"/>
    <property type="project" value="TreeGrafter"/>
</dbReference>
<dbReference type="FunFam" id="2.30.39.10:FF:000035">
    <property type="entry name" value="Serine protease inhibitor (serpin) 16"/>
    <property type="match status" value="1"/>
</dbReference>
<dbReference type="GeneTree" id="ENSGT00940000158424"/>
<dbReference type="InterPro" id="IPR042178">
    <property type="entry name" value="Serpin_sf_1"/>
</dbReference>
<dbReference type="AlphaFoldDB" id="A0A8C7WGY2"/>
<evidence type="ECO:0000256" key="3">
    <source>
        <dbReference type="ARBA" id="ARBA00022729"/>
    </source>
</evidence>
<reference evidence="7" key="2">
    <citation type="submission" date="2025-08" db="UniProtKB">
        <authorList>
            <consortium name="Ensembl"/>
        </authorList>
    </citation>
    <scope>IDENTIFICATION</scope>
</reference>
<dbReference type="Proteomes" id="UP000694395">
    <property type="component" value="Chromosome 24"/>
</dbReference>
<evidence type="ECO:0000256" key="1">
    <source>
        <dbReference type="ARBA" id="ARBA00009500"/>
    </source>
</evidence>
<keyword evidence="8" id="KW-1185">Reference proteome</keyword>
<dbReference type="GO" id="GO:0044706">
    <property type="term" value="P:multi-multicellular organism process"/>
    <property type="evidence" value="ECO:0007669"/>
    <property type="project" value="UniProtKB-ARBA"/>
</dbReference>
<dbReference type="Gene3D" id="3.30.497.10">
    <property type="entry name" value="Antithrombin, subunit I, domain 2"/>
    <property type="match status" value="1"/>
</dbReference>
<dbReference type="InterPro" id="IPR023795">
    <property type="entry name" value="Serpin_CS"/>
</dbReference>
<dbReference type="GO" id="GO:0033363">
    <property type="term" value="P:secretory granule organization"/>
    <property type="evidence" value="ECO:0007669"/>
    <property type="project" value="UniProtKB-ARBA"/>
</dbReference>
<dbReference type="InterPro" id="IPR000215">
    <property type="entry name" value="Serpin_fam"/>
</dbReference>
<keyword evidence="3" id="KW-0732">Signal</keyword>
<dbReference type="Ensembl" id="ENSOMYT00000102180.2">
    <property type="protein sequence ID" value="ENSOMYP00000093973.1"/>
    <property type="gene ID" value="ENSOMYG00000042953.2"/>
</dbReference>
<dbReference type="InterPro" id="IPR023796">
    <property type="entry name" value="Serpin_dom"/>
</dbReference>
<dbReference type="Gene3D" id="2.30.39.10">
    <property type="entry name" value="Alpha-1-antitrypsin, domain 1"/>
    <property type="match status" value="1"/>
</dbReference>
<dbReference type="PANTHER" id="PTHR11461:SF48">
    <property type="entry name" value="GLIA-DERIVED NEXIN"/>
    <property type="match status" value="1"/>
</dbReference>
<dbReference type="InterPro" id="IPR036186">
    <property type="entry name" value="Serpin_sf"/>
</dbReference>
<evidence type="ECO:0000256" key="5">
    <source>
        <dbReference type="RuleBase" id="RU000411"/>
    </source>
</evidence>
<dbReference type="GO" id="GO:0030195">
    <property type="term" value="P:negative regulation of blood coagulation"/>
    <property type="evidence" value="ECO:0007669"/>
    <property type="project" value="UniProtKB-ARBA"/>
</dbReference>
<name>A0A8C7WGY2_ONCMY</name>
<dbReference type="GO" id="GO:0005615">
    <property type="term" value="C:extracellular space"/>
    <property type="evidence" value="ECO:0007669"/>
    <property type="project" value="InterPro"/>
</dbReference>
<dbReference type="Pfam" id="PF00079">
    <property type="entry name" value="Serpin"/>
    <property type="match status" value="1"/>
</dbReference>
<evidence type="ECO:0000313" key="8">
    <source>
        <dbReference type="Proteomes" id="UP000694395"/>
    </source>
</evidence>
<dbReference type="GO" id="GO:0004867">
    <property type="term" value="F:serine-type endopeptidase inhibitor activity"/>
    <property type="evidence" value="ECO:0007669"/>
    <property type="project" value="UniProtKB-KW"/>
</dbReference>
<dbReference type="InterPro" id="IPR042185">
    <property type="entry name" value="Serpin_sf_2"/>
</dbReference>
<dbReference type="PANTHER" id="PTHR11461">
    <property type="entry name" value="SERINE PROTEASE INHIBITOR, SERPIN"/>
    <property type="match status" value="1"/>
</dbReference>
<dbReference type="SMART" id="SM00093">
    <property type="entry name" value="SERPIN"/>
    <property type="match status" value="1"/>
</dbReference>
<dbReference type="CDD" id="cd19573">
    <property type="entry name" value="serpinE2_GDN"/>
    <property type="match status" value="1"/>
</dbReference>
<proteinExistence type="inferred from homology"/>
<organism evidence="7 8">
    <name type="scientific">Oncorhynchus mykiss</name>
    <name type="common">Rainbow trout</name>
    <name type="synonym">Salmo gairdneri</name>
    <dbReference type="NCBI Taxonomy" id="8022"/>
    <lineage>
        <taxon>Eukaryota</taxon>
        <taxon>Metazoa</taxon>
        <taxon>Chordata</taxon>
        <taxon>Craniata</taxon>
        <taxon>Vertebrata</taxon>
        <taxon>Euteleostomi</taxon>
        <taxon>Actinopterygii</taxon>
        <taxon>Neopterygii</taxon>
        <taxon>Teleostei</taxon>
        <taxon>Protacanthopterygii</taxon>
        <taxon>Salmoniformes</taxon>
        <taxon>Salmonidae</taxon>
        <taxon>Salmoninae</taxon>
        <taxon>Oncorhynchus</taxon>
    </lineage>
</organism>
<reference evidence="7" key="1">
    <citation type="submission" date="2020-07" db="EMBL/GenBank/DDBJ databases">
        <title>A long reads based de novo assembly of the rainbow trout Arlee double haploid line genome.</title>
        <authorList>
            <person name="Gao G."/>
            <person name="Palti Y."/>
        </authorList>
    </citation>
    <scope>NUCLEOTIDE SEQUENCE [LARGE SCALE GENOMIC DNA]</scope>
</reference>
<evidence type="ECO:0000259" key="6">
    <source>
        <dbReference type="SMART" id="SM00093"/>
    </source>
</evidence>
<keyword evidence="2" id="KW-0646">Protease inhibitor</keyword>
<evidence type="ECO:0000256" key="2">
    <source>
        <dbReference type="ARBA" id="ARBA00022690"/>
    </source>
</evidence>
<dbReference type="FunFam" id="3.30.497.10:FF:000006">
    <property type="entry name" value="Plasminogen activator inhibitor 1"/>
    <property type="match status" value="1"/>
</dbReference>
<accession>A0A8C7WGY2</accession>
<evidence type="ECO:0000313" key="7">
    <source>
        <dbReference type="Ensembl" id="ENSOMYP00000093973.1"/>
    </source>
</evidence>
<reference evidence="7" key="3">
    <citation type="submission" date="2025-09" db="UniProtKB">
        <authorList>
            <consortium name="Ensembl"/>
        </authorList>
    </citation>
    <scope>IDENTIFICATION</scope>
</reference>
<dbReference type="SUPFAM" id="SSF56574">
    <property type="entry name" value="Serpins"/>
    <property type="match status" value="1"/>
</dbReference>
<evidence type="ECO:0000256" key="4">
    <source>
        <dbReference type="ARBA" id="ARBA00022900"/>
    </source>
</evidence>
<keyword evidence="4" id="KW-0722">Serine protease inhibitor</keyword>
<comment type="similarity">
    <text evidence="1 5">Belongs to the serpin family.</text>
</comment>
<sequence length="392" mass="43374">MLGQLCTALWDFQSRLAPSTPSYGERGSDLGLQVFQQVARSRPQENVVLSPHGVASILGMLLPGAHGETRRQLLTALRYKKNGPYKMLKKLHKMLTAKSNQDIVTIANAMFSQQGFPMEEAFMSSNRANFQCESRTLDFTDTQAAAATINIWVNNQTKGHIPTLVKADMLDGALTRLVAVNTIYFKGLWKSRFQTENTKMRTFNAGDGNSYKVPMMSQLSVFKIGLASTPQGLNYKVIELPYHGNSISMLIALPSEEDTPLGDVIAHISTATVQSWTKLLHQRKVRLLLPKFTAEAEVDLQASLSALGITILFDEGKADFRHLSTEPVYISKALQKAKIEINEDGTKAAAVTTAILMARSSPPWIIVDRPFLFLIRHNPTGTILFIGQVNQP</sequence>
<feature type="domain" description="Serpin" evidence="6">
    <location>
        <begin position="32"/>
        <end position="392"/>
    </location>
</feature>